<proteinExistence type="predicted"/>
<dbReference type="Proteomes" id="UP001153148">
    <property type="component" value="Unassembled WGS sequence"/>
</dbReference>
<name>A0ABN7NN00_TIMPD</name>
<accession>A0ABN7NN00</accession>
<evidence type="ECO:0000313" key="1">
    <source>
        <dbReference type="EMBL" id="CAG2057241.1"/>
    </source>
</evidence>
<comment type="caution">
    <text evidence="1">The sequence shown here is derived from an EMBL/GenBank/DDBJ whole genome shotgun (WGS) entry which is preliminary data.</text>
</comment>
<organism evidence="1 2">
    <name type="scientific">Timema podura</name>
    <name type="common">Walking stick</name>
    <dbReference type="NCBI Taxonomy" id="61482"/>
    <lineage>
        <taxon>Eukaryota</taxon>
        <taxon>Metazoa</taxon>
        <taxon>Ecdysozoa</taxon>
        <taxon>Arthropoda</taxon>
        <taxon>Hexapoda</taxon>
        <taxon>Insecta</taxon>
        <taxon>Pterygota</taxon>
        <taxon>Neoptera</taxon>
        <taxon>Polyneoptera</taxon>
        <taxon>Phasmatodea</taxon>
        <taxon>Timematodea</taxon>
        <taxon>Timematoidea</taxon>
        <taxon>Timematidae</taxon>
        <taxon>Timema</taxon>
    </lineage>
</organism>
<dbReference type="EMBL" id="CAJPIN010005094">
    <property type="protein sequence ID" value="CAG2057241.1"/>
    <property type="molecule type" value="Genomic_DNA"/>
</dbReference>
<sequence length="103" mass="12261">MNLPEFKSMCECDREDITTSLGNTSVSILYNQSFRCERMFWRRFDKVLLLVVRQTSWEARSRCALVYKQLLAGFSERERELESLEERYIIFYHLLGHRNEGGG</sequence>
<keyword evidence="2" id="KW-1185">Reference proteome</keyword>
<feature type="non-terminal residue" evidence="1">
    <location>
        <position position="103"/>
    </location>
</feature>
<evidence type="ECO:0000313" key="2">
    <source>
        <dbReference type="Proteomes" id="UP001153148"/>
    </source>
</evidence>
<reference evidence="1" key="1">
    <citation type="submission" date="2021-03" db="EMBL/GenBank/DDBJ databases">
        <authorList>
            <person name="Tran Van P."/>
        </authorList>
    </citation>
    <scope>NUCLEOTIDE SEQUENCE</scope>
</reference>
<gene>
    <name evidence="1" type="ORF">TPAB3V08_LOCUS4220</name>
</gene>
<protein>
    <submittedName>
        <fullName evidence="1">Uncharacterized protein</fullName>
    </submittedName>
</protein>